<protein>
    <submittedName>
        <fullName evidence="1">Uncharacterized protein</fullName>
    </submittedName>
</protein>
<sequence>MNQYLKQQFSNKTSSILHQINYIYLFLTIRLNLNQQIKLCSMHIQQPSSLGKNIISKYFKYRQLVICQQDSLIQACKKIVFFKSYILNYQNETKMPIQGKKDQLCYLKYFSNFFYHLQVIHFEYMLYYKVCTKRTNCQNPINSTNTKTLSSNMMFILKKVEQQICFTFKYKIGLQKK</sequence>
<proteinExistence type="predicted"/>
<gene>
    <name evidence="1" type="ORF">POCTA_138.1.T0860183</name>
</gene>
<reference evidence="1" key="1">
    <citation type="submission" date="2021-01" db="EMBL/GenBank/DDBJ databases">
        <authorList>
            <consortium name="Genoscope - CEA"/>
            <person name="William W."/>
        </authorList>
    </citation>
    <scope>NUCLEOTIDE SEQUENCE</scope>
</reference>
<dbReference type="Proteomes" id="UP000683925">
    <property type="component" value="Unassembled WGS sequence"/>
</dbReference>
<evidence type="ECO:0000313" key="1">
    <source>
        <dbReference type="EMBL" id="CAD8185840.1"/>
    </source>
</evidence>
<dbReference type="EMBL" id="CAJJDP010000085">
    <property type="protein sequence ID" value="CAD8185840.1"/>
    <property type="molecule type" value="Genomic_DNA"/>
</dbReference>
<organism evidence="1 2">
    <name type="scientific">Paramecium octaurelia</name>
    <dbReference type="NCBI Taxonomy" id="43137"/>
    <lineage>
        <taxon>Eukaryota</taxon>
        <taxon>Sar</taxon>
        <taxon>Alveolata</taxon>
        <taxon>Ciliophora</taxon>
        <taxon>Intramacronucleata</taxon>
        <taxon>Oligohymenophorea</taxon>
        <taxon>Peniculida</taxon>
        <taxon>Parameciidae</taxon>
        <taxon>Paramecium</taxon>
    </lineage>
</organism>
<evidence type="ECO:0000313" key="2">
    <source>
        <dbReference type="Proteomes" id="UP000683925"/>
    </source>
</evidence>
<keyword evidence="2" id="KW-1185">Reference proteome</keyword>
<comment type="caution">
    <text evidence="1">The sequence shown here is derived from an EMBL/GenBank/DDBJ whole genome shotgun (WGS) entry which is preliminary data.</text>
</comment>
<dbReference type="AlphaFoldDB" id="A0A8S1W981"/>
<name>A0A8S1W981_PAROT</name>
<accession>A0A8S1W981</accession>